<dbReference type="AlphaFoldDB" id="A0AAE4Z525"/>
<proteinExistence type="predicted"/>
<evidence type="ECO:0000256" key="1">
    <source>
        <dbReference type="SAM" id="Phobius"/>
    </source>
</evidence>
<sequence>MVDNDRSAAFTETGAPAGRFGGSRLLPVAAFTFTYLAAALVLGIARGNLEFLFYIAVMLILIGCVWLVDRSVSLKVVTLWGLSLWGLAHMAGGLLTVPESWPVSSPSRVLYTLWLIPERLKYDQVIHAYGFGITTWVCWQGLRSAIRRRGGSARPTFGLMVLAATAAIGFSALNEVVEFVATLLVPETNVGGYRNTGWDLVANMTGATIAATIIWLTARKGER</sequence>
<dbReference type="Pfam" id="PF09997">
    <property type="entry name" value="DUF2238"/>
    <property type="match status" value="1"/>
</dbReference>
<dbReference type="Proteomes" id="UP000702544">
    <property type="component" value="Unassembled WGS sequence"/>
</dbReference>
<keyword evidence="1" id="KW-1133">Transmembrane helix</keyword>
<comment type="caution">
    <text evidence="2">The sequence shown here is derived from an EMBL/GenBank/DDBJ whole genome shotgun (WGS) entry which is preliminary data.</text>
</comment>
<feature type="transmembrane region" description="Helical" evidence="1">
    <location>
        <begin position="51"/>
        <end position="69"/>
    </location>
</feature>
<feature type="transmembrane region" description="Helical" evidence="1">
    <location>
        <begin position="197"/>
        <end position="218"/>
    </location>
</feature>
<evidence type="ECO:0000313" key="2">
    <source>
        <dbReference type="EMBL" id="NIR73673.1"/>
    </source>
</evidence>
<feature type="transmembrane region" description="Helical" evidence="1">
    <location>
        <begin position="25"/>
        <end position="45"/>
    </location>
</feature>
<feature type="transmembrane region" description="Helical" evidence="1">
    <location>
        <begin position="76"/>
        <end position="97"/>
    </location>
</feature>
<reference evidence="2 3" key="1">
    <citation type="submission" date="2020-01" db="EMBL/GenBank/DDBJ databases">
        <title>Genomes assembled from Gulf of Kutch pelagic sediment metagenomes.</title>
        <authorList>
            <person name="Chandrashekar M."/>
            <person name="Mahajan M.S."/>
            <person name="Dave K.J."/>
            <person name="Vatsa P."/>
            <person name="Nathani N.M."/>
        </authorList>
    </citation>
    <scope>NUCLEOTIDE SEQUENCE [LARGE SCALE GENOMIC DNA]</scope>
    <source>
        <strain evidence="2">KS3-K002</strain>
    </source>
</reference>
<keyword evidence="1" id="KW-0812">Transmembrane</keyword>
<dbReference type="EMBL" id="JAACAK010000009">
    <property type="protein sequence ID" value="NIR73673.1"/>
    <property type="molecule type" value="Genomic_DNA"/>
</dbReference>
<keyword evidence="1" id="KW-0472">Membrane</keyword>
<evidence type="ECO:0000313" key="3">
    <source>
        <dbReference type="Proteomes" id="UP000702544"/>
    </source>
</evidence>
<accession>A0AAE4Z525</accession>
<gene>
    <name evidence="2" type="ORF">GWO12_00955</name>
</gene>
<organism evidence="2 3">
    <name type="scientific">Candidatus Kutchimonas denitrificans</name>
    <dbReference type="NCBI Taxonomy" id="3056748"/>
    <lineage>
        <taxon>Bacteria</taxon>
        <taxon>Pseudomonadati</taxon>
        <taxon>Gemmatimonadota</taxon>
        <taxon>Gemmatimonadia</taxon>
        <taxon>Candidatus Palauibacterales</taxon>
        <taxon>Candidatus Palauibacteraceae</taxon>
        <taxon>Candidatus Kutchimonas</taxon>
    </lineage>
</organism>
<protein>
    <submittedName>
        <fullName evidence="2">DUF2238 domain-containing protein</fullName>
    </submittedName>
</protein>
<name>A0AAE4Z525_9BACT</name>
<feature type="transmembrane region" description="Helical" evidence="1">
    <location>
        <begin position="157"/>
        <end position="177"/>
    </location>
</feature>
<dbReference type="InterPro" id="IPR014509">
    <property type="entry name" value="YjdF-like"/>
</dbReference>
<feature type="transmembrane region" description="Helical" evidence="1">
    <location>
        <begin position="126"/>
        <end position="145"/>
    </location>
</feature>